<sequence length="68" mass="7608">MEITTRLIGVSSLKIGKPRAGLLLGLILLVGCTSQQQPPMEQQSEKYQYRVGHEVRSLVSFDGEQNYD</sequence>
<evidence type="ECO:0000313" key="1">
    <source>
        <dbReference type="EMBL" id="ANI29016.1"/>
    </source>
</evidence>
<reference evidence="1 2" key="1">
    <citation type="journal article" date="2016" name="Toxins">
        <title>The Draft Genome Sequence of the Yersinia entomophaga Entomopathogenic Type Strain MH96T.</title>
        <authorList>
            <person name="Hurst M.R."/>
            <person name="Beattie A."/>
            <person name="Altermann E."/>
            <person name="Moraga R.M."/>
            <person name="Harper L.A."/>
            <person name="Calder J."/>
            <person name="Laugraud A."/>
        </authorList>
    </citation>
    <scope>NUCLEOTIDE SEQUENCE [LARGE SCALE GENOMIC DNA]</scope>
    <source>
        <strain evidence="1 2">MH96</strain>
    </source>
</reference>
<proteinExistence type="predicted"/>
<evidence type="ECO:0000313" key="2">
    <source>
        <dbReference type="Proteomes" id="UP000266744"/>
    </source>
</evidence>
<dbReference type="RefSeq" id="WP_064513352.1">
    <property type="nucleotide sequence ID" value="NZ_CP010029.1"/>
</dbReference>
<dbReference type="EMBL" id="CP010029">
    <property type="protein sequence ID" value="ANI29016.1"/>
    <property type="molecule type" value="Genomic_DNA"/>
</dbReference>
<protein>
    <submittedName>
        <fullName evidence="1">Uncharacterized protein</fullName>
    </submittedName>
</protein>
<keyword evidence="2" id="KW-1185">Reference proteome</keyword>
<name>A0ABM6BI40_YERET</name>
<dbReference type="Proteomes" id="UP000266744">
    <property type="component" value="Chromosome"/>
</dbReference>
<accession>A0ABM6BI40</accession>
<organism evidence="1 2">
    <name type="scientific">Yersinia entomophaga</name>
    <dbReference type="NCBI Taxonomy" id="935293"/>
    <lineage>
        <taxon>Bacteria</taxon>
        <taxon>Pseudomonadati</taxon>
        <taxon>Pseudomonadota</taxon>
        <taxon>Gammaproteobacteria</taxon>
        <taxon>Enterobacterales</taxon>
        <taxon>Yersiniaceae</taxon>
        <taxon>Yersinia</taxon>
    </lineage>
</organism>
<gene>
    <name evidence="1" type="ORF">PL78_04075</name>
</gene>
<dbReference type="PROSITE" id="PS51257">
    <property type="entry name" value="PROKAR_LIPOPROTEIN"/>
    <property type="match status" value="1"/>
</dbReference>